<reference evidence="5" key="1">
    <citation type="submission" date="2014-08" db="EMBL/GenBank/DDBJ databases">
        <authorList>
            <person name="Murali S."/>
            <person name="Richards S."/>
            <person name="Bandaranaike D."/>
            <person name="Bellair M."/>
            <person name="Blankenburg K."/>
            <person name="Chao H."/>
            <person name="Dinh H."/>
            <person name="Doddapaneni H."/>
            <person name="Dugan-Rocha S."/>
            <person name="Elkadiri S."/>
            <person name="Gnanaolivu R."/>
            <person name="Hughes D."/>
            <person name="Lee S."/>
            <person name="Li M."/>
            <person name="Ming W."/>
            <person name="Munidasa M."/>
            <person name="Muniz J."/>
            <person name="Nguyen L."/>
            <person name="Osuji N."/>
            <person name="Pu L.-L."/>
            <person name="Puazo M."/>
            <person name="Skinner E."/>
            <person name="Qu C."/>
            <person name="Quiroz J."/>
            <person name="Raj R."/>
            <person name="Weissenberger G."/>
            <person name="Xin Y."/>
            <person name="Zou X."/>
            <person name="Han Y."/>
            <person name="Worley K."/>
            <person name="Muzny D."/>
            <person name="Gibbs R."/>
        </authorList>
    </citation>
    <scope>NUCLEOTIDE SEQUENCE</scope>
    <source>
        <strain evidence="5">HAZT.00-mixed</strain>
        <tissue evidence="5">Whole organism</tissue>
    </source>
</reference>
<reference evidence="7" key="4">
    <citation type="submission" date="2025-04" db="UniProtKB">
        <authorList>
            <consortium name="RefSeq"/>
        </authorList>
    </citation>
    <scope>IDENTIFICATION</scope>
    <source>
        <tissue evidence="7">Whole organism</tissue>
    </source>
</reference>
<dbReference type="Gene3D" id="1.10.1280.10">
    <property type="entry name" value="Di-copper center containing domain from catechol oxidase"/>
    <property type="match status" value="1"/>
</dbReference>
<dbReference type="InterPro" id="IPR013788">
    <property type="entry name" value="Hemocyanin/hexamerin"/>
</dbReference>
<dbReference type="KEGG" id="hazt:108679769"/>
<dbReference type="SUPFAM" id="SSF48056">
    <property type="entry name" value="Di-copper centre-containing domain"/>
    <property type="match status" value="1"/>
</dbReference>
<dbReference type="OMA" id="NINGLPY"/>
<dbReference type="GeneID" id="108679769"/>
<evidence type="ECO:0000259" key="3">
    <source>
        <dbReference type="Pfam" id="PF03722"/>
    </source>
</evidence>
<dbReference type="Proteomes" id="UP000694843">
    <property type="component" value="Unplaced"/>
</dbReference>
<dbReference type="PRINTS" id="PR00187">
    <property type="entry name" value="HAEMOCYANIN"/>
</dbReference>
<dbReference type="EMBL" id="JQDR03013348">
    <property type="protein sequence ID" value="KAA0189758.1"/>
    <property type="molecule type" value="Genomic_DNA"/>
</dbReference>
<gene>
    <name evidence="7" type="primary">LOC108679769</name>
    <name evidence="5" type="ORF">HAZT_HAZT000048</name>
</gene>
<evidence type="ECO:0000259" key="2">
    <source>
        <dbReference type="Pfam" id="PF00372"/>
    </source>
</evidence>
<feature type="domain" description="Hemocyanin middle" evidence="2">
    <location>
        <begin position="150"/>
        <end position="402"/>
    </location>
</feature>
<dbReference type="Pfam" id="PF00372">
    <property type="entry name" value="Hemocyanin_M"/>
    <property type="match status" value="1"/>
</dbReference>
<evidence type="ECO:0000313" key="5">
    <source>
        <dbReference type="EMBL" id="KAA0189758.1"/>
    </source>
</evidence>
<dbReference type="RefSeq" id="XP_018023978.1">
    <property type="nucleotide sequence ID" value="XM_018168489.2"/>
</dbReference>
<dbReference type="Gene3D" id="1.20.1370.10">
    <property type="entry name" value="Hemocyanin, N-terminal domain"/>
    <property type="match status" value="1"/>
</dbReference>
<keyword evidence="1" id="KW-0732">Signal</keyword>
<reference evidence="5" key="3">
    <citation type="submission" date="2019-06" db="EMBL/GenBank/DDBJ databases">
        <authorList>
            <person name="Poynton C."/>
            <person name="Hasenbein S."/>
            <person name="Benoit J.B."/>
            <person name="Sepulveda M.S."/>
            <person name="Poelchau M.F."/>
            <person name="Murali S.C."/>
            <person name="Chen S."/>
            <person name="Glastad K.M."/>
            <person name="Werren J.H."/>
            <person name="Vineis J.H."/>
            <person name="Bowen J.L."/>
            <person name="Friedrich M."/>
            <person name="Jones J."/>
            <person name="Robertson H.M."/>
            <person name="Feyereisen R."/>
            <person name="Mechler-Hickson A."/>
            <person name="Mathers N."/>
            <person name="Lee C.E."/>
            <person name="Colbourne J.K."/>
            <person name="Biales A."/>
            <person name="Johnston J.S."/>
            <person name="Wellborn G.A."/>
            <person name="Rosendale A.J."/>
            <person name="Cridge A.G."/>
            <person name="Munoz-Torres M.C."/>
            <person name="Bain P.A."/>
            <person name="Manny A.R."/>
            <person name="Major K.M."/>
            <person name="Lambert F.N."/>
            <person name="Vulpe C.D."/>
            <person name="Tuck P."/>
            <person name="Blalock B.J."/>
            <person name="Lin Y.-Y."/>
            <person name="Smith M.E."/>
            <person name="Ochoa-Acuna H."/>
            <person name="Chen M.-J.M."/>
            <person name="Childers C.P."/>
            <person name="Qu J."/>
            <person name="Dugan S."/>
            <person name="Lee S.L."/>
            <person name="Chao H."/>
            <person name="Dinh H."/>
            <person name="Han Y."/>
            <person name="Doddapaneni H."/>
            <person name="Worley K.C."/>
            <person name="Muzny D.M."/>
            <person name="Gibbs R.A."/>
            <person name="Richards S."/>
        </authorList>
    </citation>
    <scope>NUCLEOTIDE SEQUENCE</scope>
    <source>
        <strain evidence="5">HAZT.00-mixed</strain>
        <tissue evidence="5">Whole organism</tissue>
    </source>
</reference>
<dbReference type="PROSITE" id="PS00209">
    <property type="entry name" value="HEMOCYANIN_1"/>
    <property type="match status" value="1"/>
</dbReference>
<dbReference type="AlphaFoldDB" id="A0A6A0GWM4"/>
<dbReference type="OrthoDB" id="8119704at2759"/>
<dbReference type="Proteomes" id="UP000711488">
    <property type="component" value="Unassembled WGS sequence"/>
</dbReference>
<dbReference type="InterPro" id="IPR005203">
    <property type="entry name" value="Hemocyanin_C"/>
</dbReference>
<dbReference type="PROSITE" id="PS00210">
    <property type="entry name" value="HEMOCYANIN_2"/>
    <property type="match status" value="1"/>
</dbReference>
<dbReference type="Pfam" id="PF03722">
    <property type="entry name" value="Hemocyanin_N"/>
    <property type="match status" value="1"/>
</dbReference>
<feature type="domain" description="Hemocyanin C-terminal" evidence="4">
    <location>
        <begin position="411"/>
        <end position="658"/>
    </location>
</feature>
<dbReference type="InterPro" id="IPR008922">
    <property type="entry name" value="Di-copper_centre_dom_sf"/>
</dbReference>
<evidence type="ECO:0000313" key="7">
    <source>
        <dbReference type="RefSeq" id="XP_018023978.1"/>
    </source>
</evidence>
<feature type="chain" id="PRO_5044628536" evidence="1">
    <location>
        <begin position="17"/>
        <end position="661"/>
    </location>
</feature>
<name>A0A6A0GWM4_HYAAZ</name>
<dbReference type="SUPFAM" id="SSF81296">
    <property type="entry name" value="E set domains"/>
    <property type="match status" value="1"/>
</dbReference>
<dbReference type="InterPro" id="IPR014756">
    <property type="entry name" value="Ig_E-set"/>
</dbReference>
<dbReference type="SUPFAM" id="SSF48050">
    <property type="entry name" value="Hemocyanin, N-terminal domain"/>
    <property type="match status" value="1"/>
</dbReference>
<dbReference type="InterPro" id="IPR005204">
    <property type="entry name" value="Hemocyanin_N"/>
</dbReference>
<keyword evidence="6" id="KW-1185">Reference proteome</keyword>
<evidence type="ECO:0000313" key="6">
    <source>
        <dbReference type="Proteomes" id="UP000694843"/>
    </source>
</evidence>
<evidence type="ECO:0000259" key="4">
    <source>
        <dbReference type="Pfam" id="PF03723"/>
    </source>
</evidence>
<dbReference type="Gene3D" id="2.60.40.1520">
    <property type="entry name" value="Hemocyanin, C-terminal domain"/>
    <property type="match status" value="1"/>
</dbReference>
<dbReference type="PANTHER" id="PTHR11511:SF5">
    <property type="entry name" value="FAT-BODY PROTEIN 1-RELATED"/>
    <property type="match status" value="1"/>
</dbReference>
<accession>A0A6A0GWM4</accession>
<sequence length="661" mass="75511">MKLLLVLSVLVGLAAADDLAVQQQAVNRLLLKVTEPIRSYFTDLRQAADSWDPREHKSSYTDEGAAAETLLKEIESHRVLEQKKIFSLFNTRQREEAIMLVHVLLNSKDFETFKNSAAYFRERVNEGEFVYALYVAVTHSELTSDIVLPPLYEVTPHLFTNSEIINKAYGAKMTQTPGKFKMSFTGSQQNPEQRVAYFGEDVGMNSHHVHWHMDFPFWWDGHKIDRKGELFFWAHHQLTARFDAERLSNHMPMVDELYWDRPIYEGFAPHTTYRYGGEFPSRPDNKIFEDVDGIARIRDMKILESRIHDAIDHGYIEDAQGNHIALDEEHGIDILGNIIESSTYSPNPQYYGSLHNVAHIMLGRQADPHGKFNLPPGVMEHFETATRDPSFFRLHKYMNNIFKDYKNTLAPYTAEDLGYANAQITDLSIDGELSTFFEDYEFNLINAIDDTESIDDVDITTYVSRLNHKDFSYNIGVTANADEVATVRIFLCPKLDSNGIEYTLDEARWGCIQVDKFWTSLSAGKNTITRKASESSVTIPDRTHFQTLIDEADEAVKSGSALEKHNARACGLPQRLLLPKGNEEGLEVELFVSITSGDDAVHSDLVSNDHGGSYGYCGIKGQEYPDKRAMGYPFDRRVPDDRTFRQPNIKWETVKIFHHDH</sequence>
<protein>
    <submittedName>
        <fullName evidence="7">Hemocyanin B chain</fullName>
    </submittedName>
</protein>
<feature type="domain" description="Hemocyanin N-terminal" evidence="3">
    <location>
        <begin position="21"/>
        <end position="140"/>
    </location>
</feature>
<dbReference type="PANTHER" id="PTHR11511">
    <property type="entry name" value="LARVAL STORAGE PROTEIN/PHENOLOXIDASE"/>
    <property type="match status" value="1"/>
</dbReference>
<dbReference type="Pfam" id="PF03723">
    <property type="entry name" value="Hemocyanin_C"/>
    <property type="match status" value="1"/>
</dbReference>
<proteinExistence type="predicted"/>
<feature type="signal peptide" evidence="1">
    <location>
        <begin position="1"/>
        <end position="16"/>
    </location>
</feature>
<organism evidence="5">
    <name type="scientific">Hyalella azteca</name>
    <name type="common">Amphipod</name>
    <dbReference type="NCBI Taxonomy" id="294128"/>
    <lineage>
        <taxon>Eukaryota</taxon>
        <taxon>Metazoa</taxon>
        <taxon>Ecdysozoa</taxon>
        <taxon>Arthropoda</taxon>
        <taxon>Crustacea</taxon>
        <taxon>Multicrustacea</taxon>
        <taxon>Malacostraca</taxon>
        <taxon>Eumalacostraca</taxon>
        <taxon>Peracarida</taxon>
        <taxon>Amphipoda</taxon>
        <taxon>Senticaudata</taxon>
        <taxon>Talitrida</taxon>
        <taxon>Talitroidea</taxon>
        <taxon>Hyalellidae</taxon>
        <taxon>Hyalella</taxon>
    </lineage>
</organism>
<dbReference type="InterPro" id="IPR000896">
    <property type="entry name" value="Hemocyanin/hexamerin_mid_dom"/>
</dbReference>
<reference evidence="5" key="2">
    <citation type="journal article" date="2018" name="Environ. Sci. Technol.">
        <title>The Toxicogenome of Hyalella azteca: A Model for Sediment Ecotoxicology and Evolutionary Toxicology.</title>
        <authorList>
            <person name="Poynton H.C."/>
            <person name="Hasenbein S."/>
            <person name="Benoit J.B."/>
            <person name="Sepulveda M.S."/>
            <person name="Poelchau M.F."/>
            <person name="Hughes D.S.T."/>
            <person name="Murali S.C."/>
            <person name="Chen S."/>
            <person name="Glastad K.M."/>
            <person name="Goodisman M.A.D."/>
            <person name="Werren J.H."/>
            <person name="Vineis J.H."/>
            <person name="Bowen J.L."/>
            <person name="Friedrich M."/>
            <person name="Jones J."/>
            <person name="Robertson H.M."/>
            <person name="Feyereisen R."/>
            <person name="Mechler-Hickson A."/>
            <person name="Mathers N."/>
            <person name="Lee C.E."/>
            <person name="Colbourne J.K."/>
            <person name="Biales A."/>
            <person name="Johnston J.S."/>
            <person name="Wellborn G.A."/>
            <person name="Rosendale A.J."/>
            <person name="Cridge A.G."/>
            <person name="Munoz-Torres M.C."/>
            <person name="Bain P.A."/>
            <person name="Manny A.R."/>
            <person name="Major K.M."/>
            <person name="Lambert F.N."/>
            <person name="Vulpe C.D."/>
            <person name="Tuck P."/>
            <person name="Blalock B.J."/>
            <person name="Lin Y.Y."/>
            <person name="Smith M.E."/>
            <person name="Ochoa-Acuna H."/>
            <person name="Chen M.M."/>
            <person name="Childers C.P."/>
            <person name="Qu J."/>
            <person name="Dugan S."/>
            <person name="Lee S.L."/>
            <person name="Chao H."/>
            <person name="Dinh H."/>
            <person name="Han Y."/>
            <person name="Doddapaneni H."/>
            <person name="Worley K.C."/>
            <person name="Muzny D.M."/>
            <person name="Gibbs R.A."/>
            <person name="Richards S."/>
        </authorList>
    </citation>
    <scope>NUCLEOTIDE SEQUENCE</scope>
    <source>
        <strain evidence="5">HAZT.00-mixed</strain>
        <tissue evidence="5">Whole organism</tissue>
    </source>
</reference>
<dbReference type="InterPro" id="IPR037020">
    <property type="entry name" value="Hemocyanin_C_sf"/>
</dbReference>
<dbReference type="InterPro" id="IPR036697">
    <property type="entry name" value="Hemocyanin_N_sf"/>
</dbReference>
<evidence type="ECO:0000256" key="1">
    <source>
        <dbReference type="SAM" id="SignalP"/>
    </source>
</evidence>